<sequence>MVRDIIFCLKEAAYYYILKKYSTPRNPADCFVNPACGCGNPGQETKCEDCTYLEACLSNIKLRHKPSP</sequence>
<evidence type="ECO:0000313" key="1">
    <source>
        <dbReference type="EMBL" id="MDH6061884.1"/>
    </source>
</evidence>
<keyword evidence="2" id="KW-1185">Reference proteome</keyword>
<dbReference type="AlphaFoldDB" id="A0AA43GUA9"/>
<dbReference type="EMBL" id="JANQDH010000108">
    <property type="protein sequence ID" value="MDH6061884.1"/>
    <property type="molecule type" value="Genomic_DNA"/>
</dbReference>
<evidence type="ECO:0000313" key="2">
    <source>
        <dbReference type="Proteomes" id="UP001159387"/>
    </source>
</evidence>
<proteinExistence type="predicted"/>
<reference evidence="1 2" key="1">
    <citation type="journal article" date="2023" name="J. Phycol.">
        <title>Chrysosporum ovalisporum is synonymous with the true-branching cyanobacterium Umezakia natans (Nostocales/Aphanizomenonaceae).</title>
        <authorList>
            <person name="McGregor G.B."/>
            <person name="Sendall B.C."/>
            <person name="Niiyama Y."/>
            <person name="Tuji A."/>
            <person name="Willis A."/>
        </authorList>
    </citation>
    <scope>NUCLEOTIDE SEQUENCE [LARGE SCALE GENOMIC DNA]</scope>
    <source>
        <strain evidence="1 2">ANA360D</strain>
    </source>
</reference>
<protein>
    <submittedName>
        <fullName evidence="1">Uncharacterized protein</fullName>
    </submittedName>
</protein>
<dbReference type="Proteomes" id="UP001159387">
    <property type="component" value="Unassembled WGS sequence"/>
</dbReference>
<name>A0AA43GUA9_9CYAN</name>
<comment type="caution">
    <text evidence="1">The sequence shown here is derived from an EMBL/GenBank/DDBJ whole genome shotgun (WGS) entry which is preliminary data.</text>
</comment>
<accession>A0AA43GUA9</accession>
<organism evidence="1 2">
    <name type="scientific">Chrysosporum bergii ANA360D</name>
    <dbReference type="NCBI Taxonomy" id="617107"/>
    <lineage>
        <taxon>Bacteria</taxon>
        <taxon>Bacillati</taxon>
        <taxon>Cyanobacteriota</taxon>
        <taxon>Cyanophyceae</taxon>
        <taxon>Nostocales</taxon>
        <taxon>Nodulariaceae</taxon>
        <taxon>Chrysosporum</taxon>
    </lineage>
</organism>
<gene>
    <name evidence="1" type="ORF">NWP17_15825</name>
</gene>